<keyword evidence="10" id="KW-1185">Reference proteome</keyword>
<keyword evidence="7" id="KW-1003">Cell membrane</keyword>
<comment type="similarity">
    <text evidence="7">Belongs to the glycosyltransferase group 1 family.</text>
</comment>
<accession>A0ABZ2EJB8</accession>
<keyword evidence="7" id="KW-0472">Membrane</keyword>
<reference evidence="10" key="1">
    <citation type="submission" date="2024-01" db="EMBL/GenBank/DDBJ databases">
        <title>Mycovorax composti gen. nov. sp. nov., a member of the family Chitinophagaceae isolated from button mushroom compost.</title>
        <authorList>
            <person name="Thai M."/>
            <person name="Bell T.L."/>
            <person name="Kertesz M.A."/>
        </authorList>
    </citation>
    <scope>NUCLEOTIDE SEQUENCE [LARGE SCALE GENOMIC DNA]</scope>
    <source>
        <strain evidence="10">C216</strain>
    </source>
</reference>
<dbReference type="EMBL" id="CP144143">
    <property type="protein sequence ID" value="WWC83589.1"/>
    <property type="molecule type" value="Genomic_DNA"/>
</dbReference>
<keyword evidence="7" id="KW-0448">Lipopolysaccharide biosynthesis</keyword>
<protein>
    <recommendedName>
        <fullName evidence="3 7">3-deoxy-D-manno-octulosonic acid transferase</fullName>
        <shortName evidence="7">Kdo transferase</shortName>
        <ecNumber evidence="2 7">2.4.99.12</ecNumber>
    </recommendedName>
    <alternativeName>
        <fullName evidence="5 7">Lipid IV(A) 3-deoxy-D-manno-octulosonic acid transferase</fullName>
    </alternativeName>
</protein>
<dbReference type="Gene3D" id="3.40.50.2000">
    <property type="entry name" value="Glycogen Phosphorylase B"/>
    <property type="match status" value="1"/>
</dbReference>
<organism evidence="9 10">
    <name type="scientific">Mycovorax composti</name>
    <dbReference type="NCBI Taxonomy" id="2962693"/>
    <lineage>
        <taxon>Bacteria</taxon>
        <taxon>Pseudomonadati</taxon>
        <taxon>Bacteroidota</taxon>
        <taxon>Chitinophagia</taxon>
        <taxon>Chitinophagales</taxon>
        <taxon>Chitinophagaceae</taxon>
        <taxon>Mycovorax</taxon>
    </lineage>
</organism>
<dbReference type="PANTHER" id="PTHR42755">
    <property type="entry name" value="3-DEOXY-MANNO-OCTULOSONATE CYTIDYLYLTRANSFERASE"/>
    <property type="match status" value="1"/>
</dbReference>
<keyword evidence="9" id="KW-0328">Glycosyltransferase</keyword>
<comment type="subcellular location">
    <subcellularLocation>
        <location evidence="7">Cell membrane</location>
    </subcellularLocation>
</comment>
<feature type="domain" description="3-deoxy-D-manno-octulosonic-acid transferase N-terminal" evidence="8">
    <location>
        <begin position="53"/>
        <end position="215"/>
    </location>
</feature>
<evidence type="ECO:0000256" key="1">
    <source>
        <dbReference type="ARBA" id="ARBA00004713"/>
    </source>
</evidence>
<dbReference type="Proteomes" id="UP001321305">
    <property type="component" value="Chromosome"/>
</dbReference>
<comment type="catalytic activity">
    <reaction evidence="6 7">
        <text>lipid IVA (E. coli) + CMP-3-deoxy-beta-D-manno-octulosonate = alpha-Kdo-(2-&gt;6)-lipid IVA (E. coli) + CMP + H(+)</text>
        <dbReference type="Rhea" id="RHEA:28066"/>
        <dbReference type="ChEBI" id="CHEBI:15378"/>
        <dbReference type="ChEBI" id="CHEBI:58603"/>
        <dbReference type="ChEBI" id="CHEBI:60364"/>
        <dbReference type="ChEBI" id="CHEBI:60377"/>
        <dbReference type="ChEBI" id="CHEBI:85987"/>
        <dbReference type="EC" id="2.4.99.12"/>
    </reaction>
</comment>
<dbReference type="GO" id="GO:0043842">
    <property type="term" value="F:Kdo transferase activity"/>
    <property type="evidence" value="ECO:0007669"/>
    <property type="project" value="UniProtKB-EC"/>
</dbReference>
<dbReference type="InterPro" id="IPR007507">
    <property type="entry name" value="Glycos_transf_N"/>
</dbReference>
<proteinExistence type="inferred from homology"/>
<dbReference type="SUPFAM" id="SSF53756">
    <property type="entry name" value="UDP-Glycosyltransferase/glycogen phosphorylase"/>
    <property type="match status" value="1"/>
</dbReference>
<evidence type="ECO:0000256" key="6">
    <source>
        <dbReference type="ARBA" id="ARBA00049183"/>
    </source>
</evidence>
<keyword evidence="4 7" id="KW-0808">Transferase</keyword>
<evidence type="ECO:0000256" key="5">
    <source>
        <dbReference type="ARBA" id="ARBA00031445"/>
    </source>
</evidence>
<comment type="pathway">
    <text evidence="1 7">Bacterial outer membrane biogenesis; LPS core biosynthesis.</text>
</comment>
<sequence>MPKDKYVEIAIYNTFIFLYQTAIRIAALFNEKARLWVNGRKDIFTKLSNALSGNTHPILWVHCASLGEFEQGRPLIERFKREFPDYKILLTFFSPSGYEIRKNYNQADWVFYLPADTKSNARTFVQLVQPKLAVFVKYEYWYHYLNELHNTYTPAILISAIFRENAIFFKWYGALHRKMLQLFSHLFVQTYDSVERVKQFVSSEKITLAGDTRFDRVYEIAGSFEPIPAIADFIKDRKVIVAGSTWPEDEIQLKKLMDQLEDEMLLIIAPHEITETHLQFVNNTFPGCVFYSQLKQNPQLNGSVLIIDNIGMLSKLYHYSTISYIGGGFNKSGIHNTLEAAVYGKPVVFGPNYQKFAEAVGLINCGGGFSYQNDNELIKVVQSLLGNEQKLQSVGTAADQFVKNNTGATEKIITWVRRTFS</sequence>
<dbReference type="InterPro" id="IPR038107">
    <property type="entry name" value="Glycos_transf_N_sf"/>
</dbReference>
<evidence type="ECO:0000256" key="3">
    <source>
        <dbReference type="ARBA" id="ARBA00019077"/>
    </source>
</evidence>
<dbReference type="PANTHER" id="PTHR42755:SF1">
    <property type="entry name" value="3-DEOXY-D-MANNO-OCTULOSONIC ACID TRANSFERASE, MITOCHONDRIAL-RELATED"/>
    <property type="match status" value="1"/>
</dbReference>
<evidence type="ECO:0000313" key="9">
    <source>
        <dbReference type="EMBL" id="WWC83589.1"/>
    </source>
</evidence>
<evidence type="ECO:0000256" key="7">
    <source>
        <dbReference type="RuleBase" id="RU365103"/>
    </source>
</evidence>
<evidence type="ECO:0000256" key="2">
    <source>
        <dbReference type="ARBA" id="ARBA00012621"/>
    </source>
</evidence>
<gene>
    <name evidence="9" type="primary">kdtA</name>
    <name evidence="9" type="ORF">PIECOFPK_01311</name>
</gene>
<evidence type="ECO:0000313" key="10">
    <source>
        <dbReference type="Proteomes" id="UP001321305"/>
    </source>
</evidence>
<name>A0ABZ2EJB8_9BACT</name>
<evidence type="ECO:0000256" key="4">
    <source>
        <dbReference type="ARBA" id="ARBA00022679"/>
    </source>
</evidence>
<comment type="function">
    <text evidence="7">Involved in lipopolysaccharide (LPS) biosynthesis. Catalyzes the transfer of 3-deoxy-D-manno-octulosonate (Kdo) residue(s) from CMP-Kdo to lipid IV(A), the tetraacyldisaccharide-1,4'-bisphosphate precursor of lipid A.</text>
</comment>
<dbReference type="Pfam" id="PF04413">
    <property type="entry name" value="Glycos_transf_N"/>
    <property type="match status" value="1"/>
</dbReference>
<evidence type="ECO:0000259" key="8">
    <source>
        <dbReference type="Pfam" id="PF04413"/>
    </source>
</evidence>
<dbReference type="Gene3D" id="3.40.50.11720">
    <property type="entry name" value="3-Deoxy-D-manno-octulosonic-acid transferase, N-terminal domain"/>
    <property type="match status" value="1"/>
</dbReference>
<dbReference type="InterPro" id="IPR039901">
    <property type="entry name" value="Kdotransferase"/>
</dbReference>
<dbReference type="EC" id="2.4.99.12" evidence="2 7"/>